<evidence type="ECO:0000313" key="7">
    <source>
        <dbReference type="Proteomes" id="UP001472677"/>
    </source>
</evidence>
<dbReference type="SUPFAM" id="SSF57667">
    <property type="entry name" value="beta-beta-alpha zinc fingers"/>
    <property type="match status" value="1"/>
</dbReference>
<evidence type="ECO:0000256" key="4">
    <source>
        <dbReference type="PROSITE-ProRule" id="PRU00027"/>
    </source>
</evidence>
<keyword evidence="7" id="KW-1185">Reference proteome</keyword>
<accession>A0ABR2E7E1</accession>
<feature type="domain" description="BED-type" evidence="5">
    <location>
        <begin position="47"/>
        <end position="117"/>
    </location>
</feature>
<gene>
    <name evidence="6" type="ORF">V6N12_030926</name>
</gene>
<dbReference type="InterPro" id="IPR036236">
    <property type="entry name" value="Znf_C2H2_sf"/>
</dbReference>
<dbReference type="PANTHER" id="PTHR34396">
    <property type="entry name" value="OS03G0264950 PROTEIN-RELATED"/>
    <property type="match status" value="1"/>
</dbReference>
<evidence type="ECO:0000256" key="3">
    <source>
        <dbReference type="ARBA" id="ARBA00022833"/>
    </source>
</evidence>
<protein>
    <recommendedName>
        <fullName evidence="5">BED-type domain-containing protein</fullName>
    </recommendedName>
</protein>
<organism evidence="6 7">
    <name type="scientific">Hibiscus sabdariffa</name>
    <name type="common">roselle</name>
    <dbReference type="NCBI Taxonomy" id="183260"/>
    <lineage>
        <taxon>Eukaryota</taxon>
        <taxon>Viridiplantae</taxon>
        <taxon>Streptophyta</taxon>
        <taxon>Embryophyta</taxon>
        <taxon>Tracheophyta</taxon>
        <taxon>Spermatophyta</taxon>
        <taxon>Magnoliopsida</taxon>
        <taxon>eudicotyledons</taxon>
        <taxon>Gunneridae</taxon>
        <taxon>Pentapetalae</taxon>
        <taxon>rosids</taxon>
        <taxon>malvids</taxon>
        <taxon>Malvales</taxon>
        <taxon>Malvaceae</taxon>
        <taxon>Malvoideae</taxon>
        <taxon>Hibiscus</taxon>
    </lineage>
</organism>
<dbReference type="InterPro" id="IPR053031">
    <property type="entry name" value="Cuticle_assoc_protein"/>
</dbReference>
<dbReference type="PANTHER" id="PTHR34396:SF25">
    <property type="entry name" value="BOUNDARY ELEMENT ASSOCIATED FACTOR"/>
    <property type="match status" value="1"/>
</dbReference>
<comment type="caution">
    <text evidence="6">The sequence shown here is derived from an EMBL/GenBank/DDBJ whole genome shotgun (WGS) entry which is preliminary data.</text>
</comment>
<keyword evidence="2 4" id="KW-0863">Zinc-finger</keyword>
<sequence length="135" mass="15133">MENIKNPEDIVITADDVEVVAAVGDGVEQVDATNNEEQAPFTKRKRKKTSGVWEHFRLVKLSDETEVSECIHCGEKIKKLKDGTTTPLHRHIGDCPKLKAVNIDSNFKLHKCILSFVDVPPPYLEFVSMIPFSSV</sequence>
<dbReference type="PROSITE" id="PS50808">
    <property type="entry name" value="ZF_BED"/>
    <property type="match status" value="1"/>
</dbReference>
<keyword evidence="3" id="KW-0862">Zinc</keyword>
<keyword evidence="1" id="KW-0479">Metal-binding</keyword>
<evidence type="ECO:0000259" key="5">
    <source>
        <dbReference type="PROSITE" id="PS50808"/>
    </source>
</evidence>
<reference evidence="6 7" key="1">
    <citation type="journal article" date="2024" name="G3 (Bethesda)">
        <title>Genome assembly of Hibiscus sabdariffa L. provides insights into metabolisms of medicinal natural products.</title>
        <authorList>
            <person name="Kim T."/>
        </authorList>
    </citation>
    <scope>NUCLEOTIDE SEQUENCE [LARGE SCALE GENOMIC DNA]</scope>
    <source>
        <strain evidence="6">TK-2024</strain>
        <tissue evidence="6">Old leaves</tissue>
    </source>
</reference>
<dbReference type="EMBL" id="JBBPBM010000019">
    <property type="protein sequence ID" value="KAK8553947.1"/>
    <property type="molecule type" value="Genomic_DNA"/>
</dbReference>
<dbReference type="SMART" id="SM00614">
    <property type="entry name" value="ZnF_BED"/>
    <property type="match status" value="1"/>
</dbReference>
<dbReference type="InterPro" id="IPR003656">
    <property type="entry name" value="Znf_BED"/>
</dbReference>
<dbReference type="Proteomes" id="UP001472677">
    <property type="component" value="Unassembled WGS sequence"/>
</dbReference>
<proteinExistence type="predicted"/>
<evidence type="ECO:0000256" key="2">
    <source>
        <dbReference type="ARBA" id="ARBA00022771"/>
    </source>
</evidence>
<name>A0ABR2E7E1_9ROSI</name>
<dbReference type="Pfam" id="PF02892">
    <property type="entry name" value="zf-BED"/>
    <property type="match status" value="1"/>
</dbReference>
<evidence type="ECO:0000256" key="1">
    <source>
        <dbReference type="ARBA" id="ARBA00022723"/>
    </source>
</evidence>
<evidence type="ECO:0000313" key="6">
    <source>
        <dbReference type="EMBL" id="KAK8553947.1"/>
    </source>
</evidence>